<protein>
    <submittedName>
        <fullName evidence="1">DNA-dependent RNA polymerase beta' subunit/160 kD subunit</fullName>
    </submittedName>
</protein>
<dbReference type="VEuPathDB" id="GiardiaDB:DHA2_154306"/>
<dbReference type="EMBL" id="AHGT01000187">
    <property type="protein sequence ID" value="ESU34695.1"/>
    <property type="molecule type" value="Genomic_DNA"/>
</dbReference>
<evidence type="ECO:0000313" key="1">
    <source>
        <dbReference type="EMBL" id="ESU34695.1"/>
    </source>
</evidence>
<proteinExistence type="predicted"/>
<accession>V6TD25</accession>
<evidence type="ECO:0000313" key="2">
    <source>
        <dbReference type="Proteomes" id="UP000018320"/>
    </source>
</evidence>
<feature type="non-terminal residue" evidence="1">
    <location>
        <position position="1"/>
    </location>
</feature>
<dbReference type="Proteomes" id="UP000018320">
    <property type="component" value="Unassembled WGS sequence"/>
</dbReference>
<reference evidence="1 2" key="2">
    <citation type="journal article" date="2013" name="Genome Biol. Evol.">
        <title>Genome sequencing of Giardia lamblia genotypes A2 and B isolates (DH and GS) and comparative analysis with the genomes of genotypes A1 and E (WB and Pig).</title>
        <authorList>
            <person name="Adam R.D."/>
            <person name="Dahlstrom E.W."/>
            <person name="Martens C.A."/>
            <person name="Bruno D.P."/>
            <person name="Barbian K.D."/>
            <person name="Ricklefs S.M."/>
            <person name="Hernandez M.M."/>
            <person name="Narla N.P."/>
            <person name="Patel R.B."/>
            <person name="Porcella S.F."/>
            <person name="Nash T.E."/>
        </authorList>
    </citation>
    <scope>NUCLEOTIDE SEQUENCE [LARGE SCALE GENOMIC DNA]</scope>
    <source>
        <strain evidence="1 2">DH</strain>
    </source>
</reference>
<dbReference type="AlphaFoldDB" id="V6TD25"/>
<name>V6TD25_GIAIN</name>
<sequence length="76" mass="8444">VDTTAGIMQVDKGISKVPYKGKYQPLRNRLMSFSVISDQLLKVSAAAVHDNKSRIAIPNYLAAVENIRIRGVWKSD</sequence>
<gene>
    <name evidence="1" type="ORF">DHA2_154306</name>
</gene>
<organism evidence="1 2">
    <name type="scientific">Giardia intestinalis</name>
    <name type="common">Giardia lamblia</name>
    <dbReference type="NCBI Taxonomy" id="5741"/>
    <lineage>
        <taxon>Eukaryota</taxon>
        <taxon>Metamonada</taxon>
        <taxon>Diplomonadida</taxon>
        <taxon>Hexamitidae</taxon>
        <taxon>Giardiinae</taxon>
        <taxon>Giardia</taxon>
    </lineage>
</organism>
<reference evidence="2" key="1">
    <citation type="submission" date="2012-02" db="EMBL/GenBank/DDBJ databases">
        <title>Genome sequencing of Giardia lamblia Genotypes A2 and B isolates (DH and GS) and comparative analysis with the genomes of Genotypes A1 and E (WB and Pig).</title>
        <authorList>
            <person name="Adam R."/>
            <person name="Dahlstrom E."/>
            <person name="Martens C."/>
            <person name="Bruno D."/>
            <person name="Barbian K."/>
            <person name="Porcella S.F."/>
            <person name="Nash T."/>
        </authorList>
    </citation>
    <scope>NUCLEOTIDE SEQUENCE</scope>
    <source>
        <strain evidence="2">DH</strain>
    </source>
</reference>
<comment type="caution">
    <text evidence="1">The sequence shown here is derived from an EMBL/GenBank/DDBJ whole genome shotgun (WGS) entry which is preliminary data.</text>
</comment>